<evidence type="ECO:0000313" key="2">
    <source>
        <dbReference type="Proteomes" id="UP000277580"/>
    </source>
</evidence>
<dbReference type="EMBL" id="ML119123">
    <property type="protein sequence ID" value="RPB13398.1"/>
    <property type="molecule type" value="Genomic_DNA"/>
</dbReference>
<dbReference type="AlphaFoldDB" id="A0A3N4KV95"/>
<accession>A0A3N4KV95</accession>
<gene>
    <name evidence="1" type="ORF">P167DRAFT_112800</name>
</gene>
<dbReference type="Proteomes" id="UP000277580">
    <property type="component" value="Unassembled WGS sequence"/>
</dbReference>
<dbReference type="InParanoid" id="A0A3N4KV95"/>
<protein>
    <submittedName>
        <fullName evidence="1">Uncharacterized protein</fullName>
    </submittedName>
</protein>
<organism evidence="1 2">
    <name type="scientific">Morchella conica CCBAS932</name>
    <dbReference type="NCBI Taxonomy" id="1392247"/>
    <lineage>
        <taxon>Eukaryota</taxon>
        <taxon>Fungi</taxon>
        <taxon>Dikarya</taxon>
        <taxon>Ascomycota</taxon>
        <taxon>Pezizomycotina</taxon>
        <taxon>Pezizomycetes</taxon>
        <taxon>Pezizales</taxon>
        <taxon>Morchellaceae</taxon>
        <taxon>Morchella</taxon>
    </lineage>
</organism>
<keyword evidence="2" id="KW-1185">Reference proteome</keyword>
<sequence>MSYFRFGNGIHSVSNVLLTFYMSFSCAGREWGNIGTLLSLGDEICLICLAMNYKRYYNTSCTIGFFVFAVQMSGRRGKALIRRVTTAPGIVQPPRKTISWTQMTDTSKLRSRGCAIVPVDSFPSSPRRRARQRDGLRSGFSLDLVGLGALSFEVF</sequence>
<name>A0A3N4KV95_9PEZI</name>
<evidence type="ECO:0000313" key="1">
    <source>
        <dbReference type="EMBL" id="RPB13398.1"/>
    </source>
</evidence>
<dbReference type="PROSITE" id="PS51257">
    <property type="entry name" value="PROKAR_LIPOPROTEIN"/>
    <property type="match status" value="1"/>
</dbReference>
<proteinExistence type="predicted"/>
<reference evidence="1 2" key="1">
    <citation type="journal article" date="2018" name="Nat. Ecol. Evol.">
        <title>Pezizomycetes genomes reveal the molecular basis of ectomycorrhizal truffle lifestyle.</title>
        <authorList>
            <person name="Murat C."/>
            <person name="Payen T."/>
            <person name="Noel B."/>
            <person name="Kuo A."/>
            <person name="Morin E."/>
            <person name="Chen J."/>
            <person name="Kohler A."/>
            <person name="Krizsan K."/>
            <person name="Balestrini R."/>
            <person name="Da Silva C."/>
            <person name="Montanini B."/>
            <person name="Hainaut M."/>
            <person name="Levati E."/>
            <person name="Barry K.W."/>
            <person name="Belfiori B."/>
            <person name="Cichocki N."/>
            <person name="Clum A."/>
            <person name="Dockter R.B."/>
            <person name="Fauchery L."/>
            <person name="Guy J."/>
            <person name="Iotti M."/>
            <person name="Le Tacon F."/>
            <person name="Lindquist E.A."/>
            <person name="Lipzen A."/>
            <person name="Malagnac F."/>
            <person name="Mello A."/>
            <person name="Molinier V."/>
            <person name="Miyauchi S."/>
            <person name="Poulain J."/>
            <person name="Riccioni C."/>
            <person name="Rubini A."/>
            <person name="Sitrit Y."/>
            <person name="Splivallo R."/>
            <person name="Traeger S."/>
            <person name="Wang M."/>
            <person name="Zifcakova L."/>
            <person name="Wipf D."/>
            <person name="Zambonelli A."/>
            <person name="Paolocci F."/>
            <person name="Nowrousian M."/>
            <person name="Ottonello S."/>
            <person name="Baldrian P."/>
            <person name="Spatafora J.W."/>
            <person name="Henrissat B."/>
            <person name="Nagy L.G."/>
            <person name="Aury J.M."/>
            <person name="Wincker P."/>
            <person name="Grigoriev I.V."/>
            <person name="Bonfante P."/>
            <person name="Martin F.M."/>
        </authorList>
    </citation>
    <scope>NUCLEOTIDE SEQUENCE [LARGE SCALE GENOMIC DNA]</scope>
    <source>
        <strain evidence="1 2">CCBAS932</strain>
    </source>
</reference>